<evidence type="ECO:0000313" key="4">
    <source>
        <dbReference type="Proteomes" id="UP000019276"/>
    </source>
</evidence>
<dbReference type="STRING" id="1328313.DS2_05405"/>
<keyword evidence="1" id="KW-0732">Signal</keyword>
<dbReference type="InterPro" id="IPR041443">
    <property type="entry name" value="Exop_C"/>
</dbReference>
<dbReference type="EMBL" id="ARZY01000007">
    <property type="protein sequence ID" value="EWH10979.1"/>
    <property type="molecule type" value="Genomic_DNA"/>
</dbReference>
<dbReference type="RefSeq" id="WP_235188549.1">
    <property type="nucleotide sequence ID" value="NZ_ARZY01000007.1"/>
</dbReference>
<dbReference type="Proteomes" id="UP000019276">
    <property type="component" value="Unassembled WGS sequence"/>
</dbReference>
<keyword evidence="4" id="KW-1185">Reference proteome</keyword>
<evidence type="ECO:0000313" key="3">
    <source>
        <dbReference type="EMBL" id="EWH10979.1"/>
    </source>
</evidence>
<dbReference type="Pfam" id="PF18559">
    <property type="entry name" value="Exop_C"/>
    <property type="match status" value="1"/>
</dbReference>
<gene>
    <name evidence="3" type="ORF">DS2_05405</name>
</gene>
<organism evidence="3 4">
    <name type="scientific">Catenovulum agarivorans DS-2</name>
    <dbReference type="NCBI Taxonomy" id="1328313"/>
    <lineage>
        <taxon>Bacteria</taxon>
        <taxon>Pseudomonadati</taxon>
        <taxon>Pseudomonadota</taxon>
        <taxon>Gammaproteobacteria</taxon>
        <taxon>Alteromonadales</taxon>
        <taxon>Alteromonadaceae</taxon>
        <taxon>Catenovulum</taxon>
    </lineage>
</organism>
<dbReference type="SUPFAM" id="SSF49785">
    <property type="entry name" value="Galactose-binding domain-like"/>
    <property type="match status" value="1"/>
</dbReference>
<accession>W7QDJ6</accession>
<dbReference type="InterPro" id="IPR008979">
    <property type="entry name" value="Galactose-bd-like_sf"/>
</dbReference>
<feature type="chain" id="PRO_5004897987" description="ExoP galactose-binding-like domain-containing protein" evidence="1">
    <location>
        <begin position="28"/>
        <end position="223"/>
    </location>
</feature>
<name>W7QDJ6_9ALTE</name>
<feature type="domain" description="ExoP galactose-binding-like" evidence="2">
    <location>
        <begin position="47"/>
        <end position="207"/>
    </location>
</feature>
<comment type="caution">
    <text evidence="3">The sequence shown here is derived from an EMBL/GenBank/DDBJ whole genome shotgun (WGS) entry which is preliminary data.</text>
</comment>
<evidence type="ECO:0000259" key="2">
    <source>
        <dbReference type="Pfam" id="PF18559"/>
    </source>
</evidence>
<evidence type="ECO:0000256" key="1">
    <source>
        <dbReference type="SAM" id="SignalP"/>
    </source>
</evidence>
<protein>
    <recommendedName>
        <fullName evidence="2">ExoP galactose-binding-like domain-containing protein</fullName>
    </recommendedName>
</protein>
<sequence length="223" mass="24964">MLYLSAIMRQSKNIVNFLLITSSLAVASISYANNPLTDYIVEGNPVSPWKLGLGNAFSWSEKVENQQGKTKKGNLSVTPTKRNKQGDAINVKWRGKYADSAWFSILTLNGHKVDISSVEDQAALNLEVRVHRYPNSIAKIGMRCNWKNECKSELPLNALIKNLPKDEWSNLTIPLNCFNQDGQFDFKNLTDIFMISTQGKMEFDIAATYLVGLPQGNTGCKKQ</sequence>
<proteinExistence type="predicted"/>
<feature type="signal peptide" evidence="1">
    <location>
        <begin position="1"/>
        <end position="27"/>
    </location>
</feature>
<dbReference type="AlphaFoldDB" id="W7QDJ6"/>
<dbReference type="eggNOG" id="COG1472">
    <property type="taxonomic scope" value="Bacteria"/>
</dbReference>
<reference evidence="3 4" key="1">
    <citation type="journal article" date="2014" name="Genome Announc.">
        <title>Draft Genome Sequence of the Agar-Degrading Bacterium Catenovulum sp. Strain DS-2, Isolated from Intestines of Haliotis diversicolor.</title>
        <authorList>
            <person name="Shan D."/>
            <person name="Li X."/>
            <person name="Gu Z."/>
            <person name="Wei G."/>
            <person name="Gao Z."/>
            <person name="Shao Z."/>
        </authorList>
    </citation>
    <scope>NUCLEOTIDE SEQUENCE [LARGE SCALE GENOMIC DNA]</scope>
    <source>
        <strain evidence="3 4">DS-2</strain>
    </source>
</reference>
<dbReference type="Gene3D" id="2.60.120.430">
    <property type="entry name" value="Galactose-binding lectin"/>
    <property type="match status" value="1"/>
</dbReference>